<dbReference type="CDD" id="cd05581">
    <property type="entry name" value="STKc_PDK1"/>
    <property type="match status" value="1"/>
</dbReference>
<comment type="similarity">
    <text evidence="1">Belongs to the protein kinase superfamily. AGC Ser/Thr protein kinase family. PDPK1 subfamily.</text>
</comment>
<dbReference type="Gene3D" id="3.30.200.20">
    <property type="entry name" value="Phosphorylase Kinase, domain 1"/>
    <property type="match status" value="1"/>
</dbReference>
<dbReference type="InterPro" id="IPR008271">
    <property type="entry name" value="Ser/Thr_kinase_AS"/>
</dbReference>
<dbReference type="CDD" id="cd01262">
    <property type="entry name" value="PH_PDK1"/>
    <property type="match status" value="1"/>
</dbReference>
<evidence type="ECO:0000256" key="9">
    <source>
        <dbReference type="ARBA" id="ARBA00048679"/>
    </source>
</evidence>
<dbReference type="InterPro" id="IPR050236">
    <property type="entry name" value="Ser_Thr_kinase_AGC"/>
</dbReference>
<evidence type="ECO:0000256" key="10">
    <source>
        <dbReference type="PROSITE-ProRule" id="PRU10141"/>
    </source>
</evidence>
<dbReference type="SUPFAM" id="SSF50729">
    <property type="entry name" value="PH domain-like"/>
    <property type="match status" value="1"/>
</dbReference>
<dbReference type="Gene3D" id="1.10.510.10">
    <property type="entry name" value="Transferase(Phosphotransferase) domain 1"/>
    <property type="match status" value="1"/>
</dbReference>
<evidence type="ECO:0000256" key="5">
    <source>
        <dbReference type="ARBA" id="ARBA00022741"/>
    </source>
</evidence>
<dbReference type="InterPro" id="IPR033931">
    <property type="entry name" value="PDK1-typ_PH"/>
</dbReference>
<feature type="region of interest" description="Disordered" evidence="11">
    <location>
        <begin position="1"/>
        <end position="69"/>
    </location>
</feature>
<comment type="caution">
    <text evidence="13">The sequence shown here is derived from an EMBL/GenBank/DDBJ whole genome shotgun (WGS) entry which is preliminary data.</text>
</comment>
<dbReference type="GO" id="GO:0005524">
    <property type="term" value="F:ATP binding"/>
    <property type="evidence" value="ECO:0007669"/>
    <property type="project" value="UniProtKB-UniRule"/>
</dbReference>
<feature type="compositionally biased region" description="Basic residues" evidence="11">
    <location>
        <begin position="441"/>
        <end position="450"/>
    </location>
</feature>
<evidence type="ECO:0000256" key="3">
    <source>
        <dbReference type="ARBA" id="ARBA00022527"/>
    </source>
</evidence>
<accession>A0AAD5E2E4</accession>
<evidence type="ECO:0000313" key="14">
    <source>
        <dbReference type="Proteomes" id="UP001206595"/>
    </source>
</evidence>
<dbReference type="EMBL" id="MU620976">
    <property type="protein sequence ID" value="KAI8575584.1"/>
    <property type="molecule type" value="Genomic_DNA"/>
</dbReference>
<feature type="region of interest" description="Disordered" evidence="11">
    <location>
        <begin position="228"/>
        <end position="248"/>
    </location>
</feature>
<evidence type="ECO:0000256" key="8">
    <source>
        <dbReference type="ARBA" id="ARBA00047899"/>
    </source>
</evidence>
<evidence type="ECO:0000256" key="7">
    <source>
        <dbReference type="ARBA" id="ARBA00022840"/>
    </source>
</evidence>
<dbReference type="InterPro" id="IPR017441">
    <property type="entry name" value="Protein_kinase_ATP_BS"/>
</dbReference>
<dbReference type="AlphaFoldDB" id="A0AAD5E2E4"/>
<dbReference type="RefSeq" id="XP_051440588.1">
    <property type="nucleotide sequence ID" value="XM_051592253.1"/>
</dbReference>
<dbReference type="Pfam" id="PF14593">
    <property type="entry name" value="PH_3"/>
    <property type="match status" value="1"/>
</dbReference>
<comment type="catalytic activity">
    <reaction evidence="8">
        <text>L-threonyl-[protein] + ATP = O-phospho-L-threonyl-[protein] + ADP + H(+)</text>
        <dbReference type="Rhea" id="RHEA:46608"/>
        <dbReference type="Rhea" id="RHEA-COMP:11060"/>
        <dbReference type="Rhea" id="RHEA-COMP:11605"/>
        <dbReference type="ChEBI" id="CHEBI:15378"/>
        <dbReference type="ChEBI" id="CHEBI:30013"/>
        <dbReference type="ChEBI" id="CHEBI:30616"/>
        <dbReference type="ChEBI" id="CHEBI:61977"/>
        <dbReference type="ChEBI" id="CHEBI:456216"/>
        <dbReference type="EC" id="2.7.11.1"/>
    </reaction>
</comment>
<dbReference type="InterPro" id="IPR011009">
    <property type="entry name" value="Kinase-like_dom_sf"/>
</dbReference>
<keyword evidence="5 10" id="KW-0547">Nucleotide-binding</keyword>
<sequence length="598" mass="66663">MVNALAEEASASTAVPSTSNGDISLPPTMDIENRQSQTSSPVASKAKPTQPTTASAAEIANPDHPHHRHHRTINDFELMGTLGEGSYSTVLAAKDKKTGQSYAIKVLDKFHIIREKKQKYVNIEKLALIRMNHPGIVSLYWTLQDRNSLYYVITLAPHGELLTYIKKLGSFDLATTQFYAAEILSALEHVHSKKVIHRDVKPENILLDENMHIKLTDFGSAKLLDEDEAPISQAPPPNEDIEEGRRGRPRANSFVGTAEYVSPELLSARAASNASDFWALGCIIYQLLAGKPPFKGATDWLTFGKIQRLEYNFPGSFPVVAKDLVQKLLVLDPNVRLGSEETGGVEALKAHTFFEGIQWDQLFTSDAPKLRPFLPKMDGMNEYDLTSENNVFFQRQGHSFDDIARDPFEDDYGSEARISMASGNGSESVTPEEGSMAKAKLASRAHKPPRPHTSTPRSNASSIRSGGISSLAEEKAAERQKKLTEQANSPWSKYLHKDELIIRAGRVNKRRGLFSKKRYLILTDRPRLFYCEDGAKSSSVPKGEIFWTPKMVPELKGKKQFWIHTPHKTSYFEDPEAKAEEWVNAINTLLVNTFGVTT</sequence>
<dbReference type="InterPro" id="IPR011993">
    <property type="entry name" value="PH-like_dom_sf"/>
</dbReference>
<dbReference type="SUPFAM" id="SSF56112">
    <property type="entry name" value="Protein kinase-like (PK-like)"/>
    <property type="match status" value="1"/>
</dbReference>
<name>A0AAD5E2E4_UMBRA</name>
<dbReference type="PROSITE" id="PS00107">
    <property type="entry name" value="PROTEIN_KINASE_ATP"/>
    <property type="match status" value="1"/>
</dbReference>
<dbReference type="GO" id="GO:0035556">
    <property type="term" value="P:intracellular signal transduction"/>
    <property type="evidence" value="ECO:0007669"/>
    <property type="project" value="TreeGrafter"/>
</dbReference>
<organism evidence="13 14">
    <name type="scientific">Umbelopsis ramanniana AG</name>
    <dbReference type="NCBI Taxonomy" id="1314678"/>
    <lineage>
        <taxon>Eukaryota</taxon>
        <taxon>Fungi</taxon>
        <taxon>Fungi incertae sedis</taxon>
        <taxon>Mucoromycota</taxon>
        <taxon>Mucoromycotina</taxon>
        <taxon>Umbelopsidomycetes</taxon>
        <taxon>Umbelopsidales</taxon>
        <taxon>Umbelopsidaceae</taxon>
        <taxon>Umbelopsis</taxon>
    </lineage>
</organism>
<dbReference type="FunFam" id="3.30.200.20:FF:000191">
    <property type="entry name" value="3-phosphoinositide-dependent protein kinase 2-like"/>
    <property type="match status" value="1"/>
</dbReference>
<dbReference type="GeneID" id="75917596"/>
<feature type="compositionally biased region" description="Basic and acidic residues" evidence="11">
    <location>
        <begin position="472"/>
        <end position="484"/>
    </location>
</feature>
<dbReference type="InterPro" id="IPR000719">
    <property type="entry name" value="Prot_kinase_dom"/>
</dbReference>
<dbReference type="InterPro" id="IPR039046">
    <property type="entry name" value="PDPK1"/>
</dbReference>
<proteinExistence type="inferred from homology"/>
<evidence type="ECO:0000259" key="12">
    <source>
        <dbReference type="PROSITE" id="PS50011"/>
    </source>
</evidence>
<dbReference type="FunFam" id="1.10.510.10:FF:000163">
    <property type="entry name" value="3-phosphoinositide-dependent protein kinase 1"/>
    <property type="match status" value="1"/>
</dbReference>
<evidence type="ECO:0000313" key="13">
    <source>
        <dbReference type="EMBL" id="KAI8575584.1"/>
    </source>
</evidence>
<keyword evidence="4" id="KW-0808">Transferase</keyword>
<dbReference type="SMART" id="SM00220">
    <property type="entry name" value="S_TKc"/>
    <property type="match status" value="1"/>
</dbReference>
<dbReference type="PANTHER" id="PTHR24356:SF163">
    <property type="entry name" value="3-PHOSPHOINOSITIDE-DEPENDENT PROTEIN KINASE 1-RELATED"/>
    <property type="match status" value="1"/>
</dbReference>
<keyword evidence="14" id="KW-1185">Reference proteome</keyword>
<feature type="compositionally biased region" description="Polar residues" evidence="11">
    <location>
        <begin position="452"/>
        <end position="468"/>
    </location>
</feature>
<dbReference type="GO" id="GO:0004674">
    <property type="term" value="F:protein serine/threonine kinase activity"/>
    <property type="evidence" value="ECO:0007669"/>
    <property type="project" value="UniProtKB-KW"/>
</dbReference>
<dbReference type="Pfam" id="PF00069">
    <property type="entry name" value="Pkinase"/>
    <property type="match status" value="1"/>
</dbReference>
<evidence type="ECO:0000256" key="6">
    <source>
        <dbReference type="ARBA" id="ARBA00022777"/>
    </source>
</evidence>
<keyword evidence="7 10" id="KW-0067">ATP-binding</keyword>
<reference evidence="13" key="1">
    <citation type="submission" date="2021-06" db="EMBL/GenBank/DDBJ databases">
        <authorList>
            <consortium name="DOE Joint Genome Institute"/>
            <person name="Mondo S.J."/>
            <person name="Amses K.R."/>
            <person name="Simmons D.R."/>
            <person name="Longcore J.E."/>
            <person name="Seto K."/>
            <person name="Alves G.H."/>
            <person name="Bonds A.E."/>
            <person name="Quandt C.A."/>
            <person name="Davis W.J."/>
            <person name="Chang Y."/>
            <person name="Letcher P.M."/>
            <person name="Powell M.J."/>
            <person name="Kuo A."/>
            <person name="Labutti K."/>
            <person name="Pangilinan J."/>
            <person name="Andreopoulos W."/>
            <person name="Tritt A."/>
            <person name="Riley R."/>
            <person name="Hundley H."/>
            <person name="Johnson J."/>
            <person name="Lipzen A."/>
            <person name="Barry K."/>
            <person name="Berbee M.L."/>
            <person name="Buchler N.E."/>
            <person name="Grigoriev I.V."/>
            <person name="Spatafora J.W."/>
            <person name="Stajich J.E."/>
            <person name="James T.Y."/>
        </authorList>
    </citation>
    <scope>NUCLEOTIDE SEQUENCE</scope>
    <source>
        <strain evidence="13">AG</strain>
    </source>
</reference>
<protein>
    <recommendedName>
        <fullName evidence="2">non-specific serine/threonine protein kinase</fullName>
        <ecNumber evidence="2">2.7.11.1</ecNumber>
    </recommendedName>
</protein>
<feature type="domain" description="Protein kinase" evidence="12">
    <location>
        <begin position="76"/>
        <end position="354"/>
    </location>
</feature>
<feature type="compositionally biased region" description="Polar residues" evidence="11">
    <location>
        <begin position="10"/>
        <end position="22"/>
    </location>
</feature>
<evidence type="ECO:0000256" key="4">
    <source>
        <dbReference type="ARBA" id="ARBA00022679"/>
    </source>
</evidence>
<reference evidence="13" key="2">
    <citation type="journal article" date="2022" name="Proc. Natl. Acad. Sci. U.S.A.">
        <title>Diploid-dominant life cycles characterize the early evolution of Fungi.</title>
        <authorList>
            <person name="Amses K.R."/>
            <person name="Simmons D.R."/>
            <person name="Longcore J.E."/>
            <person name="Mondo S.J."/>
            <person name="Seto K."/>
            <person name="Jeronimo G.H."/>
            <person name="Bonds A.E."/>
            <person name="Quandt C.A."/>
            <person name="Davis W.J."/>
            <person name="Chang Y."/>
            <person name="Federici B.A."/>
            <person name="Kuo A."/>
            <person name="LaButti K."/>
            <person name="Pangilinan J."/>
            <person name="Andreopoulos W."/>
            <person name="Tritt A."/>
            <person name="Riley R."/>
            <person name="Hundley H."/>
            <person name="Johnson J."/>
            <person name="Lipzen A."/>
            <person name="Barry K."/>
            <person name="Lang B.F."/>
            <person name="Cuomo C.A."/>
            <person name="Buchler N.E."/>
            <person name="Grigoriev I.V."/>
            <person name="Spatafora J.W."/>
            <person name="Stajich J.E."/>
            <person name="James T.Y."/>
        </authorList>
    </citation>
    <scope>NUCLEOTIDE SEQUENCE</scope>
    <source>
        <strain evidence="13">AG</strain>
    </source>
</reference>
<dbReference type="PANTHER" id="PTHR24356">
    <property type="entry name" value="SERINE/THREONINE-PROTEIN KINASE"/>
    <property type="match status" value="1"/>
</dbReference>
<evidence type="ECO:0000256" key="11">
    <source>
        <dbReference type="SAM" id="MobiDB-lite"/>
    </source>
</evidence>
<feature type="region of interest" description="Disordered" evidence="11">
    <location>
        <begin position="418"/>
        <end position="487"/>
    </location>
</feature>
<keyword evidence="6" id="KW-0418">Kinase</keyword>
<keyword evidence="3" id="KW-0723">Serine/threonine-protein kinase</keyword>
<dbReference type="Proteomes" id="UP001206595">
    <property type="component" value="Unassembled WGS sequence"/>
</dbReference>
<feature type="compositionally biased region" description="Polar residues" evidence="11">
    <location>
        <begin position="34"/>
        <end position="55"/>
    </location>
</feature>
<gene>
    <name evidence="13" type="ORF">K450DRAFT_261042</name>
</gene>
<dbReference type="PROSITE" id="PS50011">
    <property type="entry name" value="PROTEIN_KINASE_DOM"/>
    <property type="match status" value="1"/>
</dbReference>
<comment type="catalytic activity">
    <reaction evidence="9">
        <text>L-seryl-[protein] + ATP = O-phospho-L-seryl-[protein] + ADP + H(+)</text>
        <dbReference type="Rhea" id="RHEA:17989"/>
        <dbReference type="Rhea" id="RHEA-COMP:9863"/>
        <dbReference type="Rhea" id="RHEA-COMP:11604"/>
        <dbReference type="ChEBI" id="CHEBI:15378"/>
        <dbReference type="ChEBI" id="CHEBI:29999"/>
        <dbReference type="ChEBI" id="CHEBI:30616"/>
        <dbReference type="ChEBI" id="CHEBI:83421"/>
        <dbReference type="ChEBI" id="CHEBI:456216"/>
        <dbReference type="EC" id="2.7.11.1"/>
    </reaction>
</comment>
<evidence type="ECO:0000256" key="2">
    <source>
        <dbReference type="ARBA" id="ARBA00012513"/>
    </source>
</evidence>
<dbReference type="PROSITE" id="PS00108">
    <property type="entry name" value="PROTEIN_KINASE_ST"/>
    <property type="match status" value="1"/>
</dbReference>
<feature type="binding site" evidence="10">
    <location>
        <position position="105"/>
    </location>
    <ligand>
        <name>ATP</name>
        <dbReference type="ChEBI" id="CHEBI:30616"/>
    </ligand>
</feature>
<dbReference type="Gene3D" id="2.30.29.30">
    <property type="entry name" value="Pleckstrin-homology domain (PH domain)/Phosphotyrosine-binding domain (PTB)"/>
    <property type="match status" value="1"/>
</dbReference>
<evidence type="ECO:0000256" key="1">
    <source>
        <dbReference type="ARBA" id="ARBA00010006"/>
    </source>
</evidence>
<dbReference type="EC" id="2.7.11.1" evidence="2"/>